<accession>A0A0H2R6Q0</accession>
<evidence type="ECO:0000259" key="1">
    <source>
        <dbReference type="Pfam" id="PF20526"/>
    </source>
</evidence>
<dbReference type="AlphaFoldDB" id="A0A0H2R6Q0"/>
<dbReference type="Proteomes" id="UP000053477">
    <property type="component" value="Unassembled WGS sequence"/>
</dbReference>
<reference evidence="2 3" key="1">
    <citation type="submission" date="2015-04" db="EMBL/GenBank/DDBJ databases">
        <title>Complete genome sequence of Schizopora paradoxa KUC8140, a cosmopolitan wood degrader in East Asia.</title>
        <authorList>
            <consortium name="DOE Joint Genome Institute"/>
            <person name="Min B."/>
            <person name="Park H."/>
            <person name="Jang Y."/>
            <person name="Kim J.-J."/>
            <person name="Kim K.H."/>
            <person name="Pangilinan J."/>
            <person name="Lipzen A."/>
            <person name="Riley R."/>
            <person name="Grigoriev I.V."/>
            <person name="Spatafora J.W."/>
            <person name="Choi I.-G."/>
        </authorList>
    </citation>
    <scope>NUCLEOTIDE SEQUENCE [LARGE SCALE GENOMIC DNA]</scope>
    <source>
        <strain evidence="2 3">KUC8140</strain>
    </source>
</reference>
<name>A0A0H2R6Q0_9AGAM</name>
<protein>
    <recommendedName>
        <fullName evidence="1">DUF6741 domain-containing protein</fullName>
    </recommendedName>
</protein>
<evidence type="ECO:0000313" key="2">
    <source>
        <dbReference type="EMBL" id="KLO07480.1"/>
    </source>
</evidence>
<dbReference type="STRING" id="27342.A0A0H2R6Q0"/>
<dbReference type="EMBL" id="KQ086136">
    <property type="protein sequence ID" value="KLO07480.1"/>
    <property type="molecule type" value="Genomic_DNA"/>
</dbReference>
<gene>
    <name evidence="2" type="ORF">SCHPADRAFT_909425</name>
</gene>
<proteinExistence type="predicted"/>
<dbReference type="InterPro" id="IPR046629">
    <property type="entry name" value="DUF6741"/>
</dbReference>
<sequence>MSYAQTATPYSGGYRTPQALARRRSFSGHATSFAYSPRTGYDDYSRYGGYGADGSTGAYDEYAGYGDTPAQSSAYTAQATTSPYPQSAYAGYTGGQGYSTPRQSSYYGNGAGAYDDLAVGTSRYDDYDYGSYPVTSLAPASRRRRSSSISYHNQYSSGPTRTSYYQGVSSYRSTIVKFRAKASFRSGITLAEAVSGVKLSGGDYLRWHEINADARGKIFLRVKWAGYTSLTYEIPVDAYDNRVRLSSLARRVGRACIHFMQANRIQLSWDRVKLYHLEEVSQGTWQPALTIR</sequence>
<keyword evidence="3" id="KW-1185">Reference proteome</keyword>
<organism evidence="2 3">
    <name type="scientific">Schizopora paradoxa</name>
    <dbReference type="NCBI Taxonomy" id="27342"/>
    <lineage>
        <taxon>Eukaryota</taxon>
        <taxon>Fungi</taxon>
        <taxon>Dikarya</taxon>
        <taxon>Basidiomycota</taxon>
        <taxon>Agaricomycotina</taxon>
        <taxon>Agaricomycetes</taxon>
        <taxon>Hymenochaetales</taxon>
        <taxon>Schizoporaceae</taxon>
        <taxon>Schizopora</taxon>
    </lineage>
</organism>
<evidence type="ECO:0000313" key="3">
    <source>
        <dbReference type="Proteomes" id="UP000053477"/>
    </source>
</evidence>
<dbReference type="OrthoDB" id="10268011at2759"/>
<feature type="domain" description="DUF6741" evidence="1">
    <location>
        <begin position="170"/>
        <end position="290"/>
    </location>
</feature>
<dbReference type="Pfam" id="PF20526">
    <property type="entry name" value="DUF6741"/>
    <property type="match status" value="1"/>
</dbReference>
<dbReference type="InParanoid" id="A0A0H2R6Q0"/>